<feature type="transmembrane region" description="Helical" evidence="1">
    <location>
        <begin position="12"/>
        <end position="34"/>
    </location>
</feature>
<keyword evidence="1" id="KW-1133">Transmembrane helix</keyword>
<sequence length="63" mass="7320">MYGYGCNSRYYVPWLFASLDWIVCAAVLRLRTVWSVCTWCRMKAVSTWTAIAHIMASQDESCF</sequence>
<keyword evidence="1" id="KW-0812">Transmembrane</keyword>
<evidence type="ECO:0000313" key="2">
    <source>
        <dbReference type="EMBL" id="OCH89465.1"/>
    </source>
</evidence>
<dbReference type="AlphaFoldDB" id="A0A8E2AW92"/>
<dbReference type="Proteomes" id="UP000250043">
    <property type="component" value="Unassembled WGS sequence"/>
</dbReference>
<organism evidence="2 3">
    <name type="scientific">Obba rivulosa</name>
    <dbReference type="NCBI Taxonomy" id="1052685"/>
    <lineage>
        <taxon>Eukaryota</taxon>
        <taxon>Fungi</taxon>
        <taxon>Dikarya</taxon>
        <taxon>Basidiomycota</taxon>
        <taxon>Agaricomycotina</taxon>
        <taxon>Agaricomycetes</taxon>
        <taxon>Polyporales</taxon>
        <taxon>Gelatoporiaceae</taxon>
        <taxon>Obba</taxon>
    </lineage>
</organism>
<keyword evidence="1" id="KW-0472">Membrane</keyword>
<gene>
    <name evidence="2" type="ORF">OBBRIDRAFT_664113</name>
</gene>
<dbReference type="EMBL" id="KV722426">
    <property type="protein sequence ID" value="OCH89465.1"/>
    <property type="molecule type" value="Genomic_DNA"/>
</dbReference>
<accession>A0A8E2AW92</accession>
<evidence type="ECO:0000313" key="3">
    <source>
        <dbReference type="Proteomes" id="UP000250043"/>
    </source>
</evidence>
<reference evidence="2 3" key="1">
    <citation type="submission" date="2016-07" db="EMBL/GenBank/DDBJ databases">
        <title>Draft genome of the white-rot fungus Obba rivulosa 3A-2.</title>
        <authorList>
            <consortium name="DOE Joint Genome Institute"/>
            <person name="Miettinen O."/>
            <person name="Riley R."/>
            <person name="Acob R."/>
            <person name="Barry K."/>
            <person name="Cullen D."/>
            <person name="De Vries R."/>
            <person name="Hainaut M."/>
            <person name="Hatakka A."/>
            <person name="Henrissat B."/>
            <person name="Hilden K."/>
            <person name="Kuo R."/>
            <person name="Labutti K."/>
            <person name="Lipzen A."/>
            <person name="Makela M.R."/>
            <person name="Sandor L."/>
            <person name="Spatafora J.W."/>
            <person name="Grigoriev I.V."/>
            <person name="Hibbett D.S."/>
        </authorList>
    </citation>
    <scope>NUCLEOTIDE SEQUENCE [LARGE SCALE GENOMIC DNA]</scope>
    <source>
        <strain evidence="2 3">3A-2</strain>
    </source>
</reference>
<name>A0A8E2AW92_9APHY</name>
<proteinExistence type="predicted"/>
<keyword evidence="3" id="KW-1185">Reference proteome</keyword>
<protein>
    <submittedName>
        <fullName evidence="2">Uncharacterized protein</fullName>
    </submittedName>
</protein>
<evidence type="ECO:0000256" key="1">
    <source>
        <dbReference type="SAM" id="Phobius"/>
    </source>
</evidence>